<keyword evidence="4" id="KW-0808">Transferase</keyword>
<dbReference type="AlphaFoldDB" id="A0AAE1FAU4"/>
<keyword evidence="22" id="KW-1185">Reference proteome</keyword>
<evidence type="ECO:0000256" key="14">
    <source>
        <dbReference type="ARBA" id="ARBA00023157"/>
    </source>
</evidence>
<comment type="caution">
    <text evidence="21">The sequence shown here is derived from an EMBL/GenBank/DDBJ whole genome shotgun (WGS) entry which is preliminary data.</text>
</comment>
<dbReference type="Gene3D" id="2.60.40.10">
    <property type="entry name" value="Immunoglobulins"/>
    <property type="match status" value="1"/>
</dbReference>
<gene>
    <name evidence="21" type="ORF">Pcinc_024491</name>
</gene>
<keyword evidence="7" id="KW-0677">Repeat</keyword>
<keyword evidence="3" id="KW-0597">Phosphoprotein</keyword>
<evidence type="ECO:0000256" key="8">
    <source>
        <dbReference type="ARBA" id="ARBA00022741"/>
    </source>
</evidence>
<evidence type="ECO:0000256" key="12">
    <source>
        <dbReference type="ARBA" id="ARBA00023136"/>
    </source>
</evidence>
<evidence type="ECO:0000256" key="19">
    <source>
        <dbReference type="SAM" id="Phobius"/>
    </source>
</evidence>
<dbReference type="InterPro" id="IPR003598">
    <property type="entry name" value="Ig_sub2"/>
</dbReference>
<evidence type="ECO:0000313" key="21">
    <source>
        <dbReference type="EMBL" id="KAK3870266.1"/>
    </source>
</evidence>
<evidence type="ECO:0000256" key="2">
    <source>
        <dbReference type="ARBA" id="ARBA00011902"/>
    </source>
</evidence>
<dbReference type="FunFam" id="2.60.40.10:FF:000020">
    <property type="entry name" value="Fibroblast growth factor receptor"/>
    <property type="match status" value="1"/>
</dbReference>
<dbReference type="InterPro" id="IPR036179">
    <property type="entry name" value="Ig-like_dom_sf"/>
</dbReference>
<name>A0AAE1FAU4_PETCI</name>
<keyword evidence="12 19" id="KW-0472">Membrane</keyword>
<evidence type="ECO:0000256" key="13">
    <source>
        <dbReference type="ARBA" id="ARBA00023137"/>
    </source>
</evidence>
<evidence type="ECO:0000256" key="9">
    <source>
        <dbReference type="ARBA" id="ARBA00022777"/>
    </source>
</evidence>
<dbReference type="EC" id="2.7.10.1" evidence="2"/>
<feature type="compositionally biased region" description="Low complexity" evidence="18">
    <location>
        <begin position="249"/>
        <end position="258"/>
    </location>
</feature>
<dbReference type="PANTHER" id="PTHR19890:SF10">
    <property type="entry name" value="FIBROBLAST GROWTH FACTOR RECEPTOR-LIKE 1"/>
    <property type="match status" value="1"/>
</dbReference>
<dbReference type="InterPro" id="IPR052615">
    <property type="entry name" value="FGFRL"/>
</dbReference>
<keyword evidence="13" id="KW-0829">Tyrosine-protein kinase</keyword>
<dbReference type="EMBL" id="JAWQEG010002695">
    <property type="protein sequence ID" value="KAK3870266.1"/>
    <property type="molecule type" value="Genomic_DNA"/>
</dbReference>
<accession>A0AAE1FAU4</accession>
<evidence type="ECO:0000256" key="10">
    <source>
        <dbReference type="ARBA" id="ARBA00022840"/>
    </source>
</evidence>
<dbReference type="PANTHER" id="PTHR19890">
    <property type="entry name" value="FIBROBLAST GROWTH FACTOR RECEPTOR"/>
    <property type="match status" value="1"/>
</dbReference>
<evidence type="ECO:0000256" key="6">
    <source>
        <dbReference type="ARBA" id="ARBA00022729"/>
    </source>
</evidence>
<sequence length="347" mass="38295">MNKEGDRANLTHRTSRCWHLHLCRRQPSRCRRANWTIRVIDQAQPREPEFNPQEPANTTVVSGESATLQCSGSSEVTPHIKWLRRIEEGSREADNIPDNQTLNWKGHRYVVLQATQVLTPGDGSFYTKVSLYQHRSFYTKLVLPRVRVQDTGVYVCTATNNFGLAYRQALLSVMEKPADTNTLLLIIVVACVAGVILLAVVVVMVRRNQSTKPPPPPSSNESALLPPPPINQSKIQPPPPHHHPRCYAPGQQHPQQQQPQPPPPQQVTVPHGHSVGPEGPLLPYAGGVVHLPPQAAMGGSGQPAQPIMVFHDPSSAASVYIAQRPTPTAQAASQGRPEYQYQHLDVI</sequence>
<evidence type="ECO:0000256" key="16">
    <source>
        <dbReference type="ARBA" id="ARBA00023180"/>
    </source>
</evidence>
<keyword evidence="14" id="KW-1015">Disulfide bond</keyword>
<reference evidence="21" key="1">
    <citation type="submission" date="2023-10" db="EMBL/GenBank/DDBJ databases">
        <title>Genome assemblies of two species of porcelain crab, Petrolisthes cinctipes and Petrolisthes manimaculis (Anomura: Porcellanidae).</title>
        <authorList>
            <person name="Angst P."/>
        </authorList>
    </citation>
    <scope>NUCLEOTIDE SEQUENCE</scope>
    <source>
        <strain evidence="21">PB745_01</strain>
        <tissue evidence="21">Gill</tissue>
    </source>
</reference>
<dbReference type="PROSITE" id="PS50835">
    <property type="entry name" value="IG_LIKE"/>
    <property type="match status" value="1"/>
</dbReference>
<evidence type="ECO:0000256" key="7">
    <source>
        <dbReference type="ARBA" id="ARBA00022737"/>
    </source>
</evidence>
<evidence type="ECO:0000256" key="18">
    <source>
        <dbReference type="SAM" id="MobiDB-lite"/>
    </source>
</evidence>
<feature type="region of interest" description="Disordered" evidence="18">
    <location>
        <begin position="208"/>
        <end position="287"/>
    </location>
</feature>
<dbReference type="InterPro" id="IPR003599">
    <property type="entry name" value="Ig_sub"/>
</dbReference>
<feature type="domain" description="Ig-like" evidence="20">
    <location>
        <begin position="48"/>
        <end position="172"/>
    </location>
</feature>
<dbReference type="GO" id="GO:0004714">
    <property type="term" value="F:transmembrane receptor protein tyrosine kinase activity"/>
    <property type="evidence" value="ECO:0007669"/>
    <property type="project" value="UniProtKB-EC"/>
</dbReference>
<keyword evidence="9" id="KW-0418">Kinase</keyword>
<evidence type="ECO:0000313" key="22">
    <source>
        <dbReference type="Proteomes" id="UP001286313"/>
    </source>
</evidence>
<keyword evidence="15" id="KW-0675">Receptor</keyword>
<protein>
    <recommendedName>
        <fullName evidence="2">receptor protein-tyrosine kinase</fullName>
        <ecNumber evidence="2">2.7.10.1</ecNumber>
    </recommendedName>
</protein>
<dbReference type="SMART" id="SM00409">
    <property type="entry name" value="IG"/>
    <property type="match status" value="1"/>
</dbReference>
<comment type="subcellular location">
    <subcellularLocation>
        <location evidence="1">Membrane</location>
        <topology evidence="1">Single-pass membrane protein</topology>
    </subcellularLocation>
</comment>
<organism evidence="21 22">
    <name type="scientific">Petrolisthes cinctipes</name>
    <name type="common">Flat porcelain crab</name>
    <dbReference type="NCBI Taxonomy" id="88211"/>
    <lineage>
        <taxon>Eukaryota</taxon>
        <taxon>Metazoa</taxon>
        <taxon>Ecdysozoa</taxon>
        <taxon>Arthropoda</taxon>
        <taxon>Crustacea</taxon>
        <taxon>Multicrustacea</taxon>
        <taxon>Malacostraca</taxon>
        <taxon>Eumalacostraca</taxon>
        <taxon>Eucarida</taxon>
        <taxon>Decapoda</taxon>
        <taxon>Pleocyemata</taxon>
        <taxon>Anomura</taxon>
        <taxon>Galatheoidea</taxon>
        <taxon>Porcellanidae</taxon>
        <taxon>Petrolisthes</taxon>
    </lineage>
</organism>
<keyword evidence="17" id="KW-0393">Immunoglobulin domain</keyword>
<dbReference type="InterPro" id="IPR007110">
    <property type="entry name" value="Ig-like_dom"/>
</dbReference>
<keyword evidence="8" id="KW-0547">Nucleotide-binding</keyword>
<dbReference type="GO" id="GO:0016020">
    <property type="term" value="C:membrane"/>
    <property type="evidence" value="ECO:0007669"/>
    <property type="project" value="UniProtKB-SubCell"/>
</dbReference>
<dbReference type="GO" id="GO:0005524">
    <property type="term" value="F:ATP binding"/>
    <property type="evidence" value="ECO:0007669"/>
    <property type="project" value="UniProtKB-KW"/>
</dbReference>
<evidence type="ECO:0000256" key="4">
    <source>
        <dbReference type="ARBA" id="ARBA00022679"/>
    </source>
</evidence>
<evidence type="ECO:0000256" key="5">
    <source>
        <dbReference type="ARBA" id="ARBA00022692"/>
    </source>
</evidence>
<keyword evidence="5 19" id="KW-0812">Transmembrane</keyword>
<dbReference type="SUPFAM" id="SSF48726">
    <property type="entry name" value="Immunoglobulin"/>
    <property type="match status" value="1"/>
</dbReference>
<evidence type="ECO:0000256" key="3">
    <source>
        <dbReference type="ARBA" id="ARBA00022553"/>
    </source>
</evidence>
<feature type="transmembrane region" description="Helical" evidence="19">
    <location>
        <begin position="183"/>
        <end position="205"/>
    </location>
</feature>
<keyword evidence="6" id="KW-0732">Signal</keyword>
<dbReference type="Proteomes" id="UP001286313">
    <property type="component" value="Unassembled WGS sequence"/>
</dbReference>
<evidence type="ECO:0000256" key="17">
    <source>
        <dbReference type="ARBA" id="ARBA00023319"/>
    </source>
</evidence>
<evidence type="ECO:0000256" key="1">
    <source>
        <dbReference type="ARBA" id="ARBA00004167"/>
    </source>
</evidence>
<dbReference type="SMART" id="SM00408">
    <property type="entry name" value="IGc2"/>
    <property type="match status" value="1"/>
</dbReference>
<evidence type="ECO:0000256" key="11">
    <source>
        <dbReference type="ARBA" id="ARBA00022989"/>
    </source>
</evidence>
<keyword evidence="11 19" id="KW-1133">Transmembrane helix</keyword>
<dbReference type="InterPro" id="IPR013783">
    <property type="entry name" value="Ig-like_fold"/>
</dbReference>
<dbReference type="Pfam" id="PF13927">
    <property type="entry name" value="Ig_3"/>
    <property type="match status" value="1"/>
</dbReference>
<evidence type="ECO:0000259" key="20">
    <source>
        <dbReference type="PROSITE" id="PS50835"/>
    </source>
</evidence>
<evidence type="ECO:0000256" key="15">
    <source>
        <dbReference type="ARBA" id="ARBA00023170"/>
    </source>
</evidence>
<keyword evidence="16" id="KW-0325">Glycoprotein</keyword>
<proteinExistence type="predicted"/>
<keyword evidence="10" id="KW-0067">ATP-binding</keyword>